<evidence type="ECO:0000313" key="3">
    <source>
        <dbReference type="Proteomes" id="UP000176294"/>
    </source>
</evidence>
<dbReference type="SUPFAM" id="SSF46689">
    <property type="entry name" value="Homeodomain-like"/>
    <property type="match status" value="1"/>
</dbReference>
<reference evidence="2 3" key="1">
    <citation type="submission" date="2016-08" db="EMBL/GenBank/DDBJ databases">
        <title>Hymenobacter coccineus sp. nov., Hymenobacter lapidarius sp. nov. and Hymenobacter glacialis sp. nov., isolated from Antarctic soil.</title>
        <authorList>
            <person name="Sedlacek I."/>
            <person name="Kralova S."/>
            <person name="Kyrova K."/>
            <person name="Maslanova I."/>
            <person name="Stankova E."/>
            <person name="Vrbovska V."/>
            <person name="Nemec M."/>
            <person name="Bartak M."/>
            <person name="Svec P."/>
            <person name="Busse H.-J."/>
            <person name="Pantucek R."/>
        </authorList>
    </citation>
    <scope>NUCLEOTIDE SEQUENCE [LARGE SCALE GENOMIC DNA]</scope>
    <source>
        <strain evidence="2 3">CCM 8643</strain>
    </source>
</reference>
<dbReference type="Proteomes" id="UP000176294">
    <property type="component" value="Unassembled WGS sequence"/>
</dbReference>
<gene>
    <name evidence="2" type="ORF">BEN47_15595</name>
</gene>
<dbReference type="STRING" id="1908237.BEN47_15595"/>
<accession>A0A1G1T296</accession>
<evidence type="ECO:0000313" key="2">
    <source>
        <dbReference type="EMBL" id="OGX84980.1"/>
    </source>
</evidence>
<protein>
    <recommendedName>
        <fullName evidence="4">Transposase</fullName>
    </recommendedName>
</protein>
<dbReference type="InterPro" id="IPR009057">
    <property type="entry name" value="Homeodomain-like_sf"/>
</dbReference>
<evidence type="ECO:0008006" key="4">
    <source>
        <dbReference type="Google" id="ProtNLM"/>
    </source>
</evidence>
<sequence length="85" mass="9433">MTVAELTALENHSRHAAHHRERRRALAILGHHRGQSLPQLATLFAVRYATVHDWLTRWQGQGLAGLAEGARAGRPPKLDTAAQKK</sequence>
<dbReference type="AlphaFoldDB" id="A0A1G1T296"/>
<keyword evidence="3" id="KW-1185">Reference proteome</keyword>
<name>A0A1G1T296_9BACT</name>
<evidence type="ECO:0000256" key="1">
    <source>
        <dbReference type="SAM" id="MobiDB-lite"/>
    </source>
</evidence>
<feature type="region of interest" description="Disordered" evidence="1">
    <location>
        <begin position="1"/>
        <end position="21"/>
    </location>
</feature>
<proteinExistence type="predicted"/>
<organism evidence="2 3">
    <name type="scientific">Hymenobacter lapidarius</name>
    <dbReference type="NCBI Taxonomy" id="1908237"/>
    <lineage>
        <taxon>Bacteria</taxon>
        <taxon>Pseudomonadati</taxon>
        <taxon>Bacteroidota</taxon>
        <taxon>Cytophagia</taxon>
        <taxon>Cytophagales</taxon>
        <taxon>Hymenobacteraceae</taxon>
        <taxon>Hymenobacter</taxon>
    </lineage>
</organism>
<dbReference type="EMBL" id="MDZB01000112">
    <property type="protein sequence ID" value="OGX84980.1"/>
    <property type="molecule type" value="Genomic_DNA"/>
</dbReference>
<comment type="caution">
    <text evidence="2">The sequence shown here is derived from an EMBL/GenBank/DDBJ whole genome shotgun (WGS) entry which is preliminary data.</text>
</comment>
<dbReference type="Pfam" id="PF13551">
    <property type="entry name" value="HTH_29"/>
    <property type="match status" value="1"/>
</dbReference>